<keyword evidence="1" id="KW-0472">Membrane</keyword>
<evidence type="ECO:0000313" key="3">
    <source>
        <dbReference type="Proteomes" id="UP000321569"/>
    </source>
</evidence>
<dbReference type="AlphaFoldDB" id="A0A512PJJ2"/>
<name>A0A512PJJ2_9LACO</name>
<proteinExistence type="predicted"/>
<dbReference type="OrthoDB" id="2322482at2"/>
<keyword evidence="1" id="KW-0812">Transmembrane</keyword>
<dbReference type="EMBL" id="BKAM01000001">
    <property type="protein sequence ID" value="GEP71371.1"/>
    <property type="molecule type" value="Genomic_DNA"/>
</dbReference>
<sequence length="143" mass="16431">MKIKESILFGVTILSMGIIAFISNILSASAHTWWDGTPTNIRGHWVARNVYLKYMGFSNHATFKATTHKVEFAYSASSNITLHKTYWQKTGAHSYTFHGSWYRDGGFDQRITIKKLSSHRLRAYFDGHSITRGSVYPNSFFKR</sequence>
<gene>
    <name evidence="2" type="ORF">LRA02_02390</name>
</gene>
<reference evidence="2 3" key="1">
    <citation type="submission" date="2019-07" db="EMBL/GenBank/DDBJ databases">
        <title>Whole genome shotgun sequence of Lactobacillus rapi NBRC 109618.</title>
        <authorList>
            <person name="Hosoyama A."/>
            <person name="Uohara A."/>
            <person name="Ohji S."/>
            <person name="Ichikawa N."/>
        </authorList>
    </citation>
    <scope>NUCLEOTIDE SEQUENCE [LARGE SCALE GENOMIC DNA]</scope>
    <source>
        <strain evidence="2 3">NBRC 109618</strain>
    </source>
</reference>
<evidence type="ECO:0000256" key="1">
    <source>
        <dbReference type="SAM" id="Phobius"/>
    </source>
</evidence>
<comment type="caution">
    <text evidence="2">The sequence shown here is derived from an EMBL/GenBank/DDBJ whole genome shotgun (WGS) entry which is preliminary data.</text>
</comment>
<evidence type="ECO:0000313" key="2">
    <source>
        <dbReference type="EMBL" id="GEP71371.1"/>
    </source>
</evidence>
<keyword evidence="1" id="KW-1133">Transmembrane helix</keyword>
<organism evidence="2 3">
    <name type="scientific">Lentilactobacillus rapi</name>
    <dbReference type="NCBI Taxonomy" id="481723"/>
    <lineage>
        <taxon>Bacteria</taxon>
        <taxon>Bacillati</taxon>
        <taxon>Bacillota</taxon>
        <taxon>Bacilli</taxon>
        <taxon>Lactobacillales</taxon>
        <taxon>Lactobacillaceae</taxon>
        <taxon>Lentilactobacillus</taxon>
    </lineage>
</organism>
<dbReference type="RefSeq" id="WP_056982843.1">
    <property type="nucleotide sequence ID" value="NZ_BKAM01000001.1"/>
</dbReference>
<dbReference type="Proteomes" id="UP000321569">
    <property type="component" value="Unassembled WGS sequence"/>
</dbReference>
<protein>
    <submittedName>
        <fullName evidence="2">Uncharacterized protein</fullName>
    </submittedName>
</protein>
<accession>A0A512PJJ2</accession>
<feature type="transmembrane region" description="Helical" evidence="1">
    <location>
        <begin position="7"/>
        <end position="34"/>
    </location>
</feature>